<keyword evidence="4" id="KW-1185">Reference proteome</keyword>
<dbReference type="Pfam" id="PF05816">
    <property type="entry name" value="TelA"/>
    <property type="match status" value="1"/>
</dbReference>
<evidence type="ECO:0000256" key="2">
    <source>
        <dbReference type="SAM" id="MobiDB-lite"/>
    </source>
</evidence>
<dbReference type="InterPro" id="IPR008863">
    <property type="entry name" value="Toxic_anion-R_TelA"/>
</dbReference>
<feature type="compositionally biased region" description="Polar residues" evidence="2">
    <location>
        <begin position="13"/>
        <end position="23"/>
    </location>
</feature>
<organism evidence="3 4">
    <name type="scientific">Rudaeicoccus suwonensis</name>
    <dbReference type="NCBI Taxonomy" id="657409"/>
    <lineage>
        <taxon>Bacteria</taxon>
        <taxon>Bacillati</taxon>
        <taxon>Actinomycetota</taxon>
        <taxon>Actinomycetes</taxon>
        <taxon>Micrococcales</taxon>
        <taxon>Dermacoccaceae</taxon>
        <taxon>Rudaeicoccus</taxon>
    </lineage>
</organism>
<accession>A0A561E483</accession>
<evidence type="ECO:0000313" key="4">
    <source>
        <dbReference type="Proteomes" id="UP000318297"/>
    </source>
</evidence>
<feature type="region of interest" description="Disordered" evidence="2">
    <location>
        <begin position="467"/>
        <end position="501"/>
    </location>
</feature>
<dbReference type="RefSeq" id="WP_246104656.1">
    <property type="nucleotide sequence ID" value="NZ_VIVQ01000002.1"/>
</dbReference>
<protein>
    <submittedName>
        <fullName evidence="3">Uncharacterized protein YaaN involved in tellurite resistance</fullName>
    </submittedName>
</protein>
<feature type="region of interest" description="Disordered" evidence="2">
    <location>
        <begin position="1"/>
        <end position="89"/>
    </location>
</feature>
<feature type="compositionally biased region" description="Low complexity" evidence="2">
    <location>
        <begin position="476"/>
        <end position="486"/>
    </location>
</feature>
<dbReference type="Proteomes" id="UP000318297">
    <property type="component" value="Unassembled WGS sequence"/>
</dbReference>
<dbReference type="PANTHER" id="PTHR38432:SF1">
    <property type="entry name" value="TELA-LIKE PROTEIN SAOUHSC_01408"/>
    <property type="match status" value="1"/>
</dbReference>
<reference evidence="3 4" key="1">
    <citation type="submission" date="2019-06" db="EMBL/GenBank/DDBJ databases">
        <title>Sequencing the genomes of 1000 actinobacteria strains.</title>
        <authorList>
            <person name="Klenk H.-P."/>
        </authorList>
    </citation>
    <scope>NUCLEOTIDE SEQUENCE [LARGE SCALE GENOMIC DNA]</scope>
    <source>
        <strain evidence="3 4">DSM 19560</strain>
    </source>
</reference>
<dbReference type="PANTHER" id="PTHR38432">
    <property type="entry name" value="TELA-LIKE PROTEIN SAOUHSC_01408"/>
    <property type="match status" value="1"/>
</dbReference>
<feature type="compositionally biased region" description="Low complexity" evidence="2">
    <location>
        <begin position="25"/>
        <end position="53"/>
    </location>
</feature>
<gene>
    <name evidence="3" type="ORF">BKA23_2788</name>
</gene>
<evidence type="ECO:0000313" key="3">
    <source>
        <dbReference type="EMBL" id="TWE10427.1"/>
    </source>
</evidence>
<dbReference type="AlphaFoldDB" id="A0A561E483"/>
<comment type="caution">
    <text evidence="3">The sequence shown here is derived from an EMBL/GenBank/DDBJ whole genome shotgun (WGS) entry which is preliminary data.</text>
</comment>
<comment type="similarity">
    <text evidence="1">Belongs to the TelA family.</text>
</comment>
<feature type="compositionally biased region" description="Pro residues" evidence="2">
    <location>
        <begin position="54"/>
        <end position="67"/>
    </location>
</feature>
<sequence>MSDLDLSGGLGDQWQNSNGQQAGSPLGQPQQPYAAQPGQPQPGQGQPAYGAPQQPAPQAPYQQPPVPVQTQAPMAPQLPPVAPPSSTSLVLEAPQPVPVINEQQAVQAVPVAPEAQTELDRKAEAFVGELTAMDMKAPAFNDKVNSIINMGDADIRKSSDVSNRMLQRPAAQMGKDSAQSKVSGTLIDLRRTVTDLDPNRADLKGAKKVLKFLPGGNKIENYFAKYQSAQSHIDQIIRSLASGQDELRKDNASIEVERNNMWQAMQKLGEYNQLATALDGAVERKVAELEAAGRTEDAQIMKSDVLFAVRQRRQDIMTQMAVSVQGYLALDLVRKNNQELIRGVDRAQTTTIAALRTAVIVSQALAQQKVVLDQITAVNATTSNLIEATSEQLKVQGTQINQQAASSTIEIEKLQRAFDNVFETMDTIDQFRSQATQSMSQTIGALEGQVQRAKPYLERSMRGQGIDATTSATFNPTGQPQQLGQGPTPPQAPYGGGQPGQ</sequence>
<evidence type="ECO:0000256" key="1">
    <source>
        <dbReference type="ARBA" id="ARBA00005541"/>
    </source>
</evidence>
<dbReference type="EMBL" id="VIVQ01000002">
    <property type="protein sequence ID" value="TWE10427.1"/>
    <property type="molecule type" value="Genomic_DNA"/>
</dbReference>
<name>A0A561E483_9MICO</name>
<proteinExistence type="inferred from homology"/>